<feature type="transmembrane region" description="Helical" evidence="2">
    <location>
        <begin position="109"/>
        <end position="131"/>
    </location>
</feature>
<evidence type="ECO:0000313" key="4">
    <source>
        <dbReference type="Proteomes" id="UP001149074"/>
    </source>
</evidence>
<dbReference type="EMBL" id="JAPQKI010000002">
    <property type="protein sequence ID" value="KAJ5110516.1"/>
    <property type="molecule type" value="Genomic_DNA"/>
</dbReference>
<proteinExistence type="predicted"/>
<gene>
    <name evidence="3" type="ORF">N7532_001051</name>
</gene>
<keyword evidence="2" id="KW-0472">Membrane</keyword>
<evidence type="ECO:0000256" key="1">
    <source>
        <dbReference type="SAM" id="MobiDB-lite"/>
    </source>
</evidence>
<evidence type="ECO:0000313" key="3">
    <source>
        <dbReference type="EMBL" id="KAJ5110516.1"/>
    </source>
</evidence>
<evidence type="ECO:0000256" key="2">
    <source>
        <dbReference type="SAM" id="Phobius"/>
    </source>
</evidence>
<dbReference type="RefSeq" id="XP_056478586.1">
    <property type="nucleotide sequence ID" value="XM_056613545.1"/>
</dbReference>
<feature type="region of interest" description="Disordered" evidence="1">
    <location>
        <begin position="1"/>
        <end position="71"/>
    </location>
</feature>
<comment type="caution">
    <text evidence="3">The sequence shown here is derived from an EMBL/GenBank/DDBJ whole genome shotgun (WGS) entry which is preliminary data.</text>
</comment>
<name>A0A9W9G1R7_9EURO</name>
<dbReference type="Pfam" id="PF15496">
    <property type="entry name" value="DUF4646"/>
    <property type="match status" value="1"/>
</dbReference>
<feature type="compositionally biased region" description="Polar residues" evidence="1">
    <location>
        <begin position="57"/>
        <end position="66"/>
    </location>
</feature>
<sequence length="245" mass="27119">MNHPEKTHRAQSPPGASPPYNYTYDNDDASTENLLRPQPSEPGLASSSMLTRGLQVPSRTSATTSGFPYPEELSSHKITKEKWAEFTTKICDEAKLSRDQWKAVIGKGLGTLALGGVMIGFLGAVPAIFVAKNARRRQEQRNLISSMAGARGKELARHIAHWNNTFFQPRGLLIRVDLPDEYLQDMENMNLHPEAIKKGDAKGREKAALKARIVIIPTEAVRVDSDSSFRGKINGRSEGFENEAY</sequence>
<protein>
    <submittedName>
        <fullName evidence="3">Uncharacterized protein</fullName>
    </submittedName>
</protein>
<organism evidence="3 4">
    <name type="scientific">Penicillium argentinense</name>
    <dbReference type="NCBI Taxonomy" id="1131581"/>
    <lineage>
        <taxon>Eukaryota</taxon>
        <taxon>Fungi</taxon>
        <taxon>Dikarya</taxon>
        <taxon>Ascomycota</taxon>
        <taxon>Pezizomycotina</taxon>
        <taxon>Eurotiomycetes</taxon>
        <taxon>Eurotiomycetidae</taxon>
        <taxon>Eurotiales</taxon>
        <taxon>Aspergillaceae</taxon>
        <taxon>Penicillium</taxon>
    </lineage>
</organism>
<keyword evidence="2" id="KW-1133">Transmembrane helix</keyword>
<reference evidence="3" key="2">
    <citation type="journal article" date="2023" name="IMA Fungus">
        <title>Comparative genomic study of the Penicillium genus elucidates a diverse pangenome and 15 lateral gene transfer events.</title>
        <authorList>
            <person name="Petersen C."/>
            <person name="Sorensen T."/>
            <person name="Nielsen M.R."/>
            <person name="Sondergaard T.E."/>
            <person name="Sorensen J.L."/>
            <person name="Fitzpatrick D.A."/>
            <person name="Frisvad J.C."/>
            <person name="Nielsen K.L."/>
        </authorList>
    </citation>
    <scope>NUCLEOTIDE SEQUENCE</scope>
    <source>
        <strain evidence="3">IBT 30761</strain>
    </source>
</reference>
<dbReference type="AlphaFoldDB" id="A0A9W9G1R7"/>
<accession>A0A9W9G1R7</accession>
<dbReference type="OrthoDB" id="252020at2759"/>
<dbReference type="GeneID" id="81352524"/>
<reference evidence="3" key="1">
    <citation type="submission" date="2022-11" db="EMBL/GenBank/DDBJ databases">
        <authorList>
            <person name="Petersen C."/>
        </authorList>
    </citation>
    <scope>NUCLEOTIDE SEQUENCE</scope>
    <source>
        <strain evidence="3">IBT 30761</strain>
    </source>
</reference>
<keyword evidence="4" id="KW-1185">Reference proteome</keyword>
<dbReference type="InterPro" id="IPR028018">
    <property type="entry name" value="DUF4646"/>
</dbReference>
<keyword evidence="2" id="KW-0812">Transmembrane</keyword>
<dbReference type="Proteomes" id="UP001149074">
    <property type="component" value="Unassembled WGS sequence"/>
</dbReference>